<feature type="transmembrane region" description="Helical" evidence="2">
    <location>
        <begin position="98"/>
        <end position="118"/>
    </location>
</feature>
<protein>
    <submittedName>
        <fullName evidence="3">Uncharacterized protein</fullName>
    </submittedName>
</protein>
<feature type="compositionally biased region" description="Polar residues" evidence="1">
    <location>
        <begin position="1"/>
        <end position="21"/>
    </location>
</feature>
<keyword evidence="2" id="KW-0472">Membrane</keyword>
<keyword evidence="4" id="KW-1185">Reference proteome</keyword>
<reference evidence="3 4" key="1">
    <citation type="submission" date="2014-06" db="EMBL/GenBank/DDBJ databases">
        <title>Evolutionary Origins and Diversification of the Mycorrhizal Mutualists.</title>
        <authorList>
            <consortium name="DOE Joint Genome Institute"/>
            <consortium name="Mycorrhizal Genomics Consortium"/>
            <person name="Kohler A."/>
            <person name="Kuo A."/>
            <person name="Nagy L.G."/>
            <person name="Floudas D."/>
            <person name="Copeland A."/>
            <person name="Barry K.W."/>
            <person name="Cichocki N."/>
            <person name="Veneault-Fourrey C."/>
            <person name="LaButti K."/>
            <person name="Lindquist E.A."/>
            <person name="Lipzen A."/>
            <person name="Lundell T."/>
            <person name="Morin E."/>
            <person name="Murat C."/>
            <person name="Riley R."/>
            <person name="Ohm R."/>
            <person name="Sun H."/>
            <person name="Tunlid A."/>
            <person name="Henrissat B."/>
            <person name="Grigoriev I.V."/>
            <person name="Hibbett D.S."/>
            <person name="Martin F."/>
        </authorList>
    </citation>
    <scope>NUCLEOTIDE SEQUENCE [LARGE SCALE GENOMIC DNA]</scope>
    <source>
        <strain evidence="3 4">SS14</strain>
    </source>
</reference>
<organism evidence="3 4">
    <name type="scientific">Sphaerobolus stellatus (strain SS14)</name>
    <dbReference type="NCBI Taxonomy" id="990650"/>
    <lineage>
        <taxon>Eukaryota</taxon>
        <taxon>Fungi</taxon>
        <taxon>Dikarya</taxon>
        <taxon>Basidiomycota</taxon>
        <taxon>Agaricomycotina</taxon>
        <taxon>Agaricomycetes</taxon>
        <taxon>Phallomycetidae</taxon>
        <taxon>Geastrales</taxon>
        <taxon>Sphaerobolaceae</taxon>
        <taxon>Sphaerobolus</taxon>
    </lineage>
</organism>
<evidence type="ECO:0000256" key="1">
    <source>
        <dbReference type="SAM" id="MobiDB-lite"/>
    </source>
</evidence>
<dbReference type="HOGENOM" id="CLU_081662_0_0_1"/>
<gene>
    <name evidence="3" type="ORF">M422DRAFT_252144</name>
</gene>
<evidence type="ECO:0000313" key="3">
    <source>
        <dbReference type="EMBL" id="KIJ44533.1"/>
    </source>
</evidence>
<feature type="transmembrane region" description="Helical" evidence="2">
    <location>
        <begin position="180"/>
        <end position="207"/>
    </location>
</feature>
<proteinExistence type="predicted"/>
<evidence type="ECO:0000256" key="2">
    <source>
        <dbReference type="SAM" id="Phobius"/>
    </source>
</evidence>
<keyword evidence="2" id="KW-1133">Transmembrane helix</keyword>
<dbReference type="Proteomes" id="UP000054279">
    <property type="component" value="Unassembled WGS sequence"/>
</dbReference>
<sequence length="253" mass="28159">MDSDQASSATSHEAERTTSTAKKPASPMPDHWKAEFIDIPSLLQPLFRAMFKTLCLVTFGQYHLEMVWQACCGEDKDPARDEKDPAWIELKDRLMQKINIISVISGLFLSSIVGLITTQPPRETLLNYTEAGPYICAFFSYGAILGGLIVSSTMTFMIASSKKHWFRKTLMGSRSCIFCTLIIGAYLFFSVGLATALMGLSLLIAALHSVHPLIRVGNTLIFLMPCSLVALLGWTQASWIHDRSRRGRQMMSN</sequence>
<dbReference type="EMBL" id="KN837117">
    <property type="protein sequence ID" value="KIJ44533.1"/>
    <property type="molecule type" value="Genomic_DNA"/>
</dbReference>
<feature type="region of interest" description="Disordered" evidence="1">
    <location>
        <begin position="1"/>
        <end position="28"/>
    </location>
</feature>
<dbReference type="AlphaFoldDB" id="A0A0C9UNF8"/>
<dbReference type="OrthoDB" id="2802144at2759"/>
<keyword evidence="2" id="KW-0812">Transmembrane</keyword>
<feature type="transmembrane region" description="Helical" evidence="2">
    <location>
        <begin position="219"/>
        <end position="240"/>
    </location>
</feature>
<name>A0A0C9UNF8_SPHS4</name>
<evidence type="ECO:0000313" key="4">
    <source>
        <dbReference type="Proteomes" id="UP000054279"/>
    </source>
</evidence>
<feature type="transmembrane region" description="Helical" evidence="2">
    <location>
        <begin position="138"/>
        <end position="159"/>
    </location>
</feature>
<accession>A0A0C9UNF8</accession>